<dbReference type="Proteomes" id="UP000821865">
    <property type="component" value="Chromosome 2"/>
</dbReference>
<protein>
    <submittedName>
        <fullName evidence="1">Uncharacterized protein</fullName>
    </submittedName>
</protein>
<evidence type="ECO:0000313" key="2">
    <source>
        <dbReference type="Proteomes" id="UP000821865"/>
    </source>
</evidence>
<organism evidence="1 2">
    <name type="scientific">Dermacentor silvarum</name>
    <name type="common">Tick</name>
    <dbReference type="NCBI Taxonomy" id="543639"/>
    <lineage>
        <taxon>Eukaryota</taxon>
        <taxon>Metazoa</taxon>
        <taxon>Ecdysozoa</taxon>
        <taxon>Arthropoda</taxon>
        <taxon>Chelicerata</taxon>
        <taxon>Arachnida</taxon>
        <taxon>Acari</taxon>
        <taxon>Parasitiformes</taxon>
        <taxon>Ixodida</taxon>
        <taxon>Ixodoidea</taxon>
        <taxon>Ixodidae</taxon>
        <taxon>Rhipicephalinae</taxon>
        <taxon>Dermacentor</taxon>
    </lineage>
</organism>
<comment type="caution">
    <text evidence="1">The sequence shown here is derived from an EMBL/GenBank/DDBJ whole genome shotgun (WGS) entry which is preliminary data.</text>
</comment>
<sequence>MYKQSPLKAFVEKPVLSRWGHQSRIATSRAASHAPPHQLLLLIEVRAGQRGFLQVLRTAEKNAALSLSGVGPSARRNAAPAGAGRARMADDDASATIGATTPIEKNPQREDNATDLSQKKTLDNGGWFTAKYHNSRLIAVPEAGTAAVDKSASSQPKLKANSLRQEKLPPLPKSDFKVIIRPKNGLNISQLSTHQMARAITKACGNPDMCNEGNLLIRLHNGSNIAIISTPSMESTNVVQSVPSLRFGAKDYAVTAYVAAPDNSCKGVIHGLDAGTTPTELLAHLRVRTQGVKILYARMLGNSQTAVITFEGKIVPRYVYYYGGETRCYLYRSSRQVCYICFKPGNRADVCPTPDAVVCSNCAEPVIEDGHTCEPRCALCKEAHPTRAKECKKRLRKPRSPRARKQEEPDAEARNAGGCGRTRKRWFSRDSSSTSRSRSRSRSASKTRQAPETKKKQQKKTIAKKEEDSKVIWKAHLFPASPTAPKNTNTQNDEVNERRQTIQTLRAENAELRQKLNELIDELKALRTGQPNSNPQTDETQSATIGRQEFTTSMVAMNNALANLSNLVSNLQEEARKDRERLVQFTGMKSRTKPYTRPSADHGELP</sequence>
<gene>
    <name evidence="1" type="ORF">HPB49_008986</name>
</gene>
<reference evidence="1" key="1">
    <citation type="submission" date="2020-05" db="EMBL/GenBank/DDBJ databases">
        <title>Large-scale comparative analyses of tick genomes elucidate their genetic diversity and vector capacities.</title>
        <authorList>
            <person name="Jia N."/>
            <person name="Wang J."/>
            <person name="Shi W."/>
            <person name="Du L."/>
            <person name="Sun Y."/>
            <person name="Zhan W."/>
            <person name="Jiang J."/>
            <person name="Wang Q."/>
            <person name="Zhang B."/>
            <person name="Ji P."/>
            <person name="Sakyi L.B."/>
            <person name="Cui X."/>
            <person name="Yuan T."/>
            <person name="Jiang B."/>
            <person name="Yang W."/>
            <person name="Lam T.T.-Y."/>
            <person name="Chang Q."/>
            <person name="Ding S."/>
            <person name="Wang X."/>
            <person name="Zhu J."/>
            <person name="Ruan X."/>
            <person name="Zhao L."/>
            <person name="Wei J."/>
            <person name="Que T."/>
            <person name="Du C."/>
            <person name="Cheng J."/>
            <person name="Dai P."/>
            <person name="Han X."/>
            <person name="Huang E."/>
            <person name="Gao Y."/>
            <person name="Liu J."/>
            <person name="Shao H."/>
            <person name="Ye R."/>
            <person name="Li L."/>
            <person name="Wei W."/>
            <person name="Wang X."/>
            <person name="Wang C."/>
            <person name="Yang T."/>
            <person name="Huo Q."/>
            <person name="Li W."/>
            <person name="Guo W."/>
            <person name="Chen H."/>
            <person name="Zhou L."/>
            <person name="Ni X."/>
            <person name="Tian J."/>
            <person name="Zhou Y."/>
            <person name="Sheng Y."/>
            <person name="Liu T."/>
            <person name="Pan Y."/>
            <person name="Xia L."/>
            <person name="Li J."/>
            <person name="Zhao F."/>
            <person name="Cao W."/>
        </authorList>
    </citation>
    <scope>NUCLEOTIDE SEQUENCE</scope>
    <source>
        <strain evidence="1">Dsil-2018</strain>
    </source>
</reference>
<keyword evidence="2" id="KW-1185">Reference proteome</keyword>
<accession>A0ACB8DBH7</accession>
<evidence type="ECO:0000313" key="1">
    <source>
        <dbReference type="EMBL" id="KAH7965609.1"/>
    </source>
</evidence>
<name>A0ACB8DBH7_DERSI</name>
<dbReference type="EMBL" id="CM023471">
    <property type="protein sequence ID" value="KAH7965609.1"/>
    <property type="molecule type" value="Genomic_DNA"/>
</dbReference>
<proteinExistence type="predicted"/>